<evidence type="ECO:0000256" key="3">
    <source>
        <dbReference type="ARBA" id="ARBA00022448"/>
    </source>
</evidence>
<evidence type="ECO:0000256" key="4">
    <source>
        <dbReference type="ARBA" id="ARBA00022692"/>
    </source>
</evidence>
<dbReference type="SUPFAM" id="SSF52540">
    <property type="entry name" value="P-loop containing nucleoside triphosphate hydrolases"/>
    <property type="match status" value="2"/>
</dbReference>
<feature type="domain" description="ABC transmembrane type-1" evidence="11">
    <location>
        <begin position="79"/>
        <end position="264"/>
    </location>
</feature>
<evidence type="ECO:0000259" key="11">
    <source>
        <dbReference type="PROSITE" id="PS50928"/>
    </source>
</evidence>
<evidence type="ECO:0000256" key="8">
    <source>
        <dbReference type="ARBA" id="ARBA00023136"/>
    </source>
</evidence>
<dbReference type="InterPro" id="IPR027417">
    <property type="entry name" value="P-loop_NTPase"/>
</dbReference>
<comment type="similarity">
    <text evidence="2">Belongs to the ABC transporter superfamily.</text>
</comment>
<dbReference type="Pfam" id="PF00528">
    <property type="entry name" value="BPD_transp_1"/>
    <property type="match status" value="1"/>
</dbReference>
<dbReference type="GO" id="GO:0005886">
    <property type="term" value="C:plasma membrane"/>
    <property type="evidence" value="ECO:0007669"/>
    <property type="project" value="UniProtKB-SubCell"/>
</dbReference>
<evidence type="ECO:0000256" key="9">
    <source>
        <dbReference type="RuleBase" id="RU363032"/>
    </source>
</evidence>
<reference evidence="12 13" key="1">
    <citation type="submission" date="2019-02" db="EMBL/GenBank/DDBJ databases">
        <authorList>
            <consortium name="Pathogen Informatics"/>
        </authorList>
    </citation>
    <scope>NUCLEOTIDE SEQUENCE [LARGE SCALE GENOMIC DNA]</scope>
    <source>
        <strain evidence="12 13">3012STDY6756504</strain>
    </source>
</reference>
<comment type="similarity">
    <text evidence="9">Belongs to the binding-protein-dependent transport system permease family.</text>
</comment>
<dbReference type="EC" id="3.6.3.-" evidence="12"/>
<protein>
    <submittedName>
        <fullName evidence="12">Glutathione import ATP-binding protein GsiA</fullName>
        <ecNumber evidence="12">3.6.3.-</ecNumber>
    </submittedName>
</protein>
<dbReference type="EMBL" id="LR215973">
    <property type="protein sequence ID" value="VFA99622.1"/>
    <property type="molecule type" value="Genomic_DNA"/>
</dbReference>
<evidence type="ECO:0000259" key="10">
    <source>
        <dbReference type="PROSITE" id="PS50893"/>
    </source>
</evidence>
<feature type="transmembrane region" description="Helical" evidence="9">
    <location>
        <begin position="239"/>
        <end position="264"/>
    </location>
</feature>
<dbReference type="PROSITE" id="PS50928">
    <property type="entry name" value="ABC_TM1"/>
    <property type="match status" value="1"/>
</dbReference>
<feature type="domain" description="ABC transporter" evidence="10">
    <location>
        <begin position="618"/>
        <end position="878"/>
    </location>
</feature>
<keyword evidence="6 12" id="KW-0067">ATP-binding</keyword>
<feature type="transmembrane region" description="Helical" evidence="9">
    <location>
        <begin position="195"/>
        <end position="219"/>
    </location>
</feature>
<dbReference type="Proteomes" id="UP000290439">
    <property type="component" value="Chromosome"/>
</dbReference>
<evidence type="ECO:0000313" key="13">
    <source>
        <dbReference type="Proteomes" id="UP000290439"/>
    </source>
</evidence>
<keyword evidence="5" id="KW-0547">Nucleotide-binding</keyword>
<dbReference type="InterPro" id="IPR000515">
    <property type="entry name" value="MetI-like"/>
</dbReference>
<evidence type="ECO:0000256" key="5">
    <source>
        <dbReference type="ARBA" id="ARBA00022741"/>
    </source>
</evidence>
<dbReference type="PROSITE" id="PS00211">
    <property type="entry name" value="ABC_TRANSPORTER_1"/>
    <property type="match status" value="2"/>
</dbReference>
<evidence type="ECO:0000256" key="6">
    <source>
        <dbReference type="ARBA" id="ARBA00022840"/>
    </source>
</evidence>
<evidence type="ECO:0000256" key="1">
    <source>
        <dbReference type="ARBA" id="ARBA00004141"/>
    </source>
</evidence>
<proteinExistence type="inferred from homology"/>
<evidence type="ECO:0000256" key="2">
    <source>
        <dbReference type="ARBA" id="ARBA00005417"/>
    </source>
</evidence>
<keyword evidence="7 9" id="KW-1133">Transmembrane helix</keyword>
<dbReference type="InterPro" id="IPR017871">
    <property type="entry name" value="ABC_transporter-like_CS"/>
</dbReference>
<dbReference type="InterPro" id="IPR003593">
    <property type="entry name" value="AAA+_ATPase"/>
</dbReference>
<feature type="domain" description="ABC transporter" evidence="10">
    <location>
        <begin position="386"/>
        <end position="623"/>
    </location>
</feature>
<sequence length="879" mass="89740">MADRGNQGGDPVNLRRIAAVAPAVVVVVLALLGPSLAVRGAEQPVGIPFSGPSGDAWLGTDRLGRDVLSRLLYGGWGLLLTAAVIAVVVTLVASVLGAVAALRPRAGAVIELGMDFVILLPAVLGILLVLTSWPDAGVAGLIVLALLFGAPYCARVFAAAAAGVASSGYVEAAQAAGETLPHLVFREMMPNLREVFATQLGLRFVTGVYLVATASFLQLPTTLGATNWAVMVRDNTSGLLLNPWAALAPSLAIAVVAVSVNLAVSEFGRAAAPNVTTAAVADREVAERGDPTAAGLRASASASASASAGAMGGDRAVGEAAAGLGDDSIEGAVADRWRVGSAVGVGPDAVGGDPAADTAAGRPVDVAAGAVGTAGVRRADDVAGGVVVNGLVVVGSNGQKLLGPISFRAGAGSVTAVTGPSGCGKTTLLRLLIGQLPEADARVEGSVAVAGREVLTLGPAPLRVFRRDRIAYVGQDPGSALNPLMRVRTLLAEVARDSAEATLLEALHQVGLSADHLDRRPDELSGGQQRRVALARALVRRTGILVLDEPFAGLHATLRAEIAGVISGIAATGVTVLLTGHDTGTVHAIADQVVELGSVSAREARAAAPVSGGEPIALCARGIGASIKGKQVLSGIDFALARGSALAVVGASGAGKTTLARVLAGLHRGAEGSLDLEGARLPFAVARRKARARNGIQLVTQNPKSALNPRRTVAQTLARPLRRTASHRAKPVPGSISTRMRHRLLDRQSKERLRERITGLLESVELDPGTAARYPHELSGGQRQRVALARALAADPAVLVCDEITSALDHATADAIMSLLDRIRSERGTALLLITHDMTLVAAHCPDILVLDHGRPVESGPTATVLTAPDHAATRELLH</sequence>
<dbReference type="AlphaFoldDB" id="A0A4U8W194"/>
<dbReference type="GO" id="GO:0005524">
    <property type="term" value="F:ATP binding"/>
    <property type="evidence" value="ECO:0007669"/>
    <property type="project" value="UniProtKB-KW"/>
</dbReference>
<dbReference type="PROSITE" id="PS50893">
    <property type="entry name" value="ABC_TRANSPORTER_2"/>
    <property type="match status" value="2"/>
</dbReference>
<keyword evidence="8 9" id="KW-0472">Membrane</keyword>
<keyword evidence="4 9" id="KW-0812">Transmembrane</keyword>
<dbReference type="SMART" id="SM00382">
    <property type="entry name" value="AAA"/>
    <property type="match status" value="2"/>
</dbReference>
<comment type="subcellular location">
    <subcellularLocation>
        <location evidence="9">Cell membrane</location>
        <topology evidence="9">Multi-pass membrane protein</topology>
    </subcellularLocation>
    <subcellularLocation>
        <location evidence="1">Membrane</location>
        <topology evidence="1">Multi-pass membrane protein</topology>
    </subcellularLocation>
</comment>
<accession>A0A4U8W194</accession>
<dbReference type="GO" id="GO:0016887">
    <property type="term" value="F:ATP hydrolysis activity"/>
    <property type="evidence" value="ECO:0007669"/>
    <property type="project" value="InterPro"/>
</dbReference>
<organism evidence="12 13">
    <name type="scientific">Nocardia cyriacigeorgica</name>
    <dbReference type="NCBI Taxonomy" id="135487"/>
    <lineage>
        <taxon>Bacteria</taxon>
        <taxon>Bacillati</taxon>
        <taxon>Actinomycetota</taxon>
        <taxon>Actinomycetes</taxon>
        <taxon>Mycobacteriales</taxon>
        <taxon>Nocardiaceae</taxon>
        <taxon>Nocardia</taxon>
    </lineage>
</organism>
<dbReference type="InterPro" id="IPR050319">
    <property type="entry name" value="ABC_transp_ATP-bind"/>
</dbReference>
<dbReference type="SUPFAM" id="SSF161098">
    <property type="entry name" value="MetI-like"/>
    <property type="match status" value="1"/>
</dbReference>
<keyword evidence="12" id="KW-0378">Hydrolase</keyword>
<feature type="transmembrane region" description="Helical" evidence="9">
    <location>
        <begin position="136"/>
        <end position="154"/>
    </location>
</feature>
<feature type="transmembrane region" description="Helical" evidence="9">
    <location>
        <begin position="109"/>
        <end position="130"/>
    </location>
</feature>
<evidence type="ECO:0000313" key="12">
    <source>
        <dbReference type="EMBL" id="VFA99622.1"/>
    </source>
</evidence>
<dbReference type="PANTHER" id="PTHR43776:SF7">
    <property type="entry name" value="D,D-DIPEPTIDE TRANSPORT ATP-BINDING PROTEIN DDPF-RELATED"/>
    <property type="match status" value="1"/>
</dbReference>
<gene>
    <name evidence="12" type="primary">gsiA_2</name>
    <name evidence="12" type="ORF">NCTC10797_03407</name>
</gene>
<dbReference type="Gene3D" id="3.40.50.300">
    <property type="entry name" value="P-loop containing nucleotide triphosphate hydrolases"/>
    <property type="match status" value="2"/>
</dbReference>
<keyword evidence="3 9" id="KW-0813">Transport</keyword>
<feature type="transmembrane region" description="Helical" evidence="9">
    <location>
        <begin position="76"/>
        <end position="102"/>
    </location>
</feature>
<dbReference type="PANTHER" id="PTHR43776">
    <property type="entry name" value="TRANSPORT ATP-BINDING PROTEIN"/>
    <property type="match status" value="1"/>
</dbReference>
<dbReference type="CDD" id="cd06261">
    <property type="entry name" value="TM_PBP2"/>
    <property type="match status" value="1"/>
</dbReference>
<dbReference type="InterPro" id="IPR035906">
    <property type="entry name" value="MetI-like_sf"/>
</dbReference>
<dbReference type="RefSeq" id="WP_232052204.1">
    <property type="nucleotide sequence ID" value="NZ_LR215973.1"/>
</dbReference>
<evidence type="ECO:0000256" key="7">
    <source>
        <dbReference type="ARBA" id="ARBA00022989"/>
    </source>
</evidence>
<dbReference type="GO" id="GO:0055085">
    <property type="term" value="P:transmembrane transport"/>
    <property type="evidence" value="ECO:0007669"/>
    <property type="project" value="InterPro"/>
</dbReference>
<name>A0A4U8W194_9NOCA</name>
<feature type="transmembrane region" description="Helical" evidence="9">
    <location>
        <begin position="12"/>
        <end position="32"/>
    </location>
</feature>
<dbReference type="Pfam" id="PF00005">
    <property type="entry name" value="ABC_tran"/>
    <property type="match status" value="2"/>
</dbReference>
<dbReference type="InterPro" id="IPR003439">
    <property type="entry name" value="ABC_transporter-like_ATP-bd"/>
</dbReference>